<comment type="subunit">
    <text evidence="4">Part of the 50S ribosomal subunit. Contacts protein L32.</text>
</comment>
<feature type="region of interest" description="Disordered" evidence="6">
    <location>
        <begin position="127"/>
        <end position="161"/>
    </location>
</feature>
<dbReference type="NCBIfam" id="TIGR00059">
    <property type="entry name" value="L17"/>
    <property type="match status" value="1"/>
</dbReference>
<accession>A0A327Q7S6</accession>
<dbReference type="RefSeq" id="WP_111599738.1">
    <property type="nucleotide sequence ID" value="NZ_QLLL01000009.1"/>
</dbReference>
<evidence type="ECO:0000256" key="2">
    <source>
        <dbReference type="ARBA" id="ARBA00022980"/>
    </source>
</evidence>
<evidence type="ECO:0000256" key="1">
    <source>
        <dbReference type="ARBA" id="ARBA00008777"/>
    </source>
</evidence>
<sequence>MRHGVKLNRLSRTSAHRKSLMSNLACELISHKRISTTLAKAKALRVYVEPLLTRAKNDSTHNRRIVFSYLQDKEAIKELFGVISEKIATRPGGYTRIIKLGKRVGDNAEVALIELVDFNEIYGKQTEKAEAKKTRRAGGSKKKATEGATEEAPKAEEKTAE</sequence>
<evidence type="ECO:0000256" key="6">
    <source>
        <dbReference type="SAM" id="MobiDB-lite"/>
    </source>
</evidence>
<protein>
    <recommendedName>
        <fullName evidence="4">Large ribosomal subunit protein bL17</fullName>
    </recommendedName>
</protein>
<evidence type="ECO:0000256" key="5">
    <source>
        <dbReference type="RuleBase" id="RU000660"/>
    </source>
</evidence>
<keyword evidence="8" id="KW-1185">Reference proteome</keyword>
<name>A0A327Q7S6_9BACT</name>
<feature type="compositionally biased region" description="Basic residues" evidence="6">
    <location>
        <begin position="133"/>
        <end position="142"/>
    </location>
</feature>
<dbReference type="InterPro" id="IPR000456">
    <property type="entry name" value="Ribosomal_bL17"/>
</dbReference>
<evidence type="ECO:0000313" key="8">
    <source>
        <dbReference type="Proteomes" id="UP000249547"/>
    </source>
</evidence>
<dbReference type="GO" id="GO:0003735">
    <property type="term" value="F:structural constituent of ribosome"/>
    <property type="evidence" value="ECO:0007669"/>
    <property type="project" value="InterPro"/>
</dbReference>
<dbReference type="Pfam" id="PF01196">
    <property type="entry name" value="Ribosomal_L17"/>
    <property type="match status" value="1"/>
</dbReference>
<dbReference type="EMBL" id="QLLL01000009">
    <property type="protein sequence ID" value="RAI99781.1"/>
    <property type="molecule type" value="Genomic_DNA"/>
</dbReference>
<organism evidence="7 8">
    <name type="scientific">Chitinophaga skermanii</name>
    <dbReference type="NCBI Taxonomy" id="331697"/>
    <lineage>
        <taxon>Bacteria</taxon>
        <taxon>Pseudomonadati</taxon>
        <taxon>Bacteroidota</taxon>
        <taxon>Chitinophagia</taxon>
        <taxon>Chitinophagales</taxon>
        <taxon>Chitinophagaceae</taxon>
        <taxon>Chitinophaga</taxon>
    </lineage>
</organism>
<dbReference type="HAMAP" id="MF_01368">
    <property type="entry name" value="Ribosomal_bL17"/>
    <property type="match status" value="1"/>
</dbReference>
<evidence type="ECO:0000313" key="7">
    <source>
        <dbReference type="EMBL" id="RAI99781.1"/>
    </source>
</evidence>
<feature type="compositionally biased region" description="Basic and acidic residues" evidence="6">
    <location>
        <begin position="151"/>
        <end position="161"/>
    </location>
</feature>
<dbReference type="Gene3D" id="3.90.1030.10">
    <property type="entry name" value="Ribosomal protein L17"/>
    <property type="match status" value="1"/>
</dbReference>
<dbReference type="GO" id="GO:0022625">
    <property type="term" value="C:cytosolic large ribosomal subunit"/>
    <property type="evidence" value="ECO:0007669"/>
    <property type="project" value="TreeGrafter"/>
</dbReference>
<comment type="similarity">
    <text evidence="1 4 5">Belongs to the bacterial ribosomal protein bL17 family.</text>
</comment>
<evidence type="ECO:0000256" key="3">
    <source>
        <dbReference type="ARBA" id="ARBA00023274"/>
    </source>
</evidence>
<keyword evidence="2 4" id="KW-0689">Ribosomal protein</keyword>
<dbReference type="PROSITE" id="PS01167">
    <property type="entry name" value="RIBOSOMAL_L17"/>
    <property type="match status" value="1"/>
</dbReference>
<dbReference type="PANTHER" id="PTHR14413:SF16">
    <property type="entry name" value="LARGE RIBOSOMAL SUBUNIT PROTEIN BL17M"/>
    <property type="match status" value="1"/>
</dbReference>
<gene>
    <name evidence="4" type="primary">rplQ</name>
    <name evidence="7" type="ORF">LX64_04334</name>
</gene>
<dbReference type="OrthoDB" id="9809073at2"/>
<evidence type="ECO:0000256" key="4">
    <source>
        <dbReference type="HAMAP-Rule" id="MF_01368"/>
    </source>
</evidence>
<dbReference type="PANTHER" id="PTHR14413">
    <property type="entry name" value="RIBOSOMAL PROTEIN L17"/>
    <property type="match status" value="1"/>
</dbReference>
<dbReference type="Proteomes" id="UP000249547">
    <property type="component" value="Unassembled WGS sequence"/>
</dbReference>
<reference evidence="7 8" key="1">
    <citation type="submission" date="2018-06" db="EMBL/GenBank/DDBJ databases">
        <title>Genomic Encyclopedia of Archaeal and Bacterial Type Strains, Phase II (KMG-II): from individual species to whole genera.</title>
        <authorList>
            <person name="Goeker M."/>
        </authorList>
    </citation>
    <scope>NUCLEOTIDE SEQUENCE [LARGE SCALE GENOMIC DNA]</scope>
    <source>
        <strain evidence="7 8">DSM 23857</strain>
    </source>
</reference>
<proteinExistence type="inferred from homology"/>
<comment type="caution">
    <text evidence="7">The sequence shown here is derived from an EMBL/GenBank/DDBJ whole genome shotgun (WGS) entry which is preliminary data.</text>
</comment>
<dbReference type="AlphaFoldDB" id="A0A327Q7S6"/>
<dbReference type="SUPFAM" id="SSF64263">
    <property type="entry name" value="Prokaryotic ribosomal protein L17"/>
    <property type="match status" value="1"/>
</dbReference>
<keyword evidence="3 4" id="KW-0687">Ribonucleoprotein</keyword>
<dbReference type="InterPro" id="IPR036373">
    <property type="entry name" value="Ribosomal_bL17_sf"/>
</dbReference>
<dbReference type="GO" id="GO:0006412">
    <property type="term" value="P:translation"/>
    <property type="evidence" value="ECO:0007669"/>
    <property type="project" value="UniProtKB-UniRule"/>
</dbReference>
<dbReference type="InterPro" id="IPR047859">
    <property type="entry name" value="Ribosomal_bL17_CS"/>
</dbReference>